<sequence length="207" mass="23178">MGKKEKIRRGYDELAETYAAKRSGSRREMVILDHFLDSLSEPTRILDAGCGQGTPVLRRLCERTTAVGLDFSREQLRLAAETVSPALLVQGDMTMLPFRDGVFEAVTAYRSVIHIPLTDHQTVLDEFARVLSPGGRVLLSESPMEFERTNTDWLDTDVKMTWSMAGAETTRKQLQNAGFRITAEWDAPEMGGEDDPKPPFFPARLDA</sequence>
<evidence type="ECO:0000313" key="3">
    <source>
        <dbReference type="EMBL" id="MFC7188814.1"/>
    </source>
</evidence>
<dbReference type="GO" id="GO:0032259">
    <property type="term" value="P:methylation"/>
    <property type="evidence" value="ECO:0007669"/>
    <property type="project" value="UniProtKB-KW"/>
</dbReference>
<dbReference type="Proteomes" id="UP001596417">
    <property type="component" value="Unassembled WGS sequence"/>
</dbReference>
<evidence type="ECO:0000313" key="4">
    <source>
        <dbReference type="Proteomes" id="UP001596417"/>
    </source>
</evidence>
<dbReference type="SUPFAM" id="SSF53335">
    <property type="entry name" value="S-adenosyl-L-methionine-dependent methyltransferases"/>
    <property type="match status" value="1"/>
</dbReference>
<feature type="domain" description="Methyltransferase type 11" evidence="2">
    <location>
        <begin position="46"/>
        <end position="138"/>
    </location>
</feature>
<name>A0ABD5YHP1_9EURY</name>
<keyword evidence="3" id="KW-0489">Methyltransferase</keyword>
<keyword evidence="4" id="KW-1185">Reference proteome</keyword>
<reference evidence="3 4" key="1">
    <citation type="journal article" date="2019" name="Int. J. Syst. Evol. Microbiol.">
        <title>The Global Catalogue of Microorganisms (GCM) 10K type strain sequencing project: providing services to taxonomists for standard genome sequencing and annotation.</title>
        <authorList>
            <consortium name="The Broad Institute Genomics Platform"/>
            <consortium name="The Broad Institute Genome Sequencing Center for Infectious Disease"/>
            <person name="Wu L."/>
            <person name="Ma J."/>
        </authorList>
    </citation>
    <scope>NUCLEOTIDE SEQUENCE [LARGE SCALE GENOMIC DNA]</scope>
    <source>
        <strain evidence="3 4">RDMS1</strain>
    </source>
</reference>
<evidence type="ECO:0000256" key="1">
    <source>
        <dbReference type="SAM" id="MobiDB-lite"/>
    </source>
</evidence>
<dbReference type="CDD" id="cd02440">
    <property type="entry name" value="AdoMet_MTases"/>
    <property type="match status" value="1"/>
</dbReference>
<dbReference type="InterPro" id="IPR013216">
    <property type="entry name" value="Methyltransf_11"/>
</dbReference>
<dbReference type="EC" id="2.1.1.-" evidence="3"/>
<dbReference type="AlphaFoldDB" id="A0ABD5YHP1"/>
<comment type="caution">
    <text evidence="3">The sequence shown here is derived from an EMBL/GenBank/DDBJ whole genome shotgun (WGS) entry which is preliminary data.</text>
</comment>
<feature type="region of interest" description="Disordered" evidence="1">
    <location>
        <begin position="185"/>
        <end position="207"/>
    </location>
</feature>
<dbReference type="GeneID" id="76198370"/>
<accession>A0ABD5YHP1</accession>
<dbReference type="GO" id="GO:0008168">
    <property type="term" value="F:methyltransferase activity"/>
    <property type="evidence" value="ECO:0007669"/>
    <property type="project" value="UniProtKB-KW"/>
</dbReference>
<gene>
    <name evidence="3" type="ORF">ACFQL7_02410</name>
</gene>
<proteinExistence type="predicted"/>
<dbReference type="RefSeq" id="WP_264555273.1">
    <property type="nucleotide sequence ID" value="NZ_CP109979.1"/>
</dbReference>
<evidence type="ECO:0000259" key="2">
    <source>
        <dbReference type="Pfam" id="PF08241"/>
    </source>
</evidence>
<dbReference type="Pfam" id="PF08241">
    <property type="entry name" value="Methyltransf_11"/>
    <property type="match status" value="1"/>
</dbReference>
<dbReference type="InterPro" id="IPR029063">
    <property type="entry name" value="SAM-dependent_MTases_sf"/>
</dbReference>
<dbReference type="EMBL" id="JBHTAX010000001">
    <property type="protein sequence ID" value="MFC7188814.1"/>
    <property type="molecule type" value="Genomic_DNA"/>
</dbReference>
<dbReference type="Gene3D" id="3.40.50.150">
    <property type="entry name" value="Vaccinia Virus protein VP39"/>
    <property type="match status" value="1"/>
</dbReference>
<protein>
    <submittedName>
        <fullName evidence="3">Class I SAM-dependent methyltransferase</fullName>
        <ecNumber evidence="3">2.1.1.-</ecNumber>
    </submittedName>
</protein>
<organism evidence="3 4">
    <name type="scientific">Halocatena marina</name>
    <dbReference type="NCBI Taxonomy" id="2934937"/>
    <lineage>
        <taxon>Archaea</taxon>
        <taxon>Methanobacteriati</taxon>
        <taxon>Methanobacteriota</taxon>
        <taxon>Stenosarchaea group</taxon>
        <taxon>Halobacteria</taxon>
        <taxon>Halobacteriales</taxon>
        <taxon>Natronomonadaceae</taxon>
        <taxon>Halocatena</taxon>
    </lineage>
</organism>
<dbReference type="PANTHER" id="PTHR43591">
    <property type="entry name" value="METHYLTRANSFERASE"/>
    <property type="match status" value="1"/>
</dbReference>
<keyword evidence="3" id="KW-0808">Transferase</keyword>